<feature type="signal peptide" evidence="2">
    <location>
        <begin position="1"/>
        <end position="25"/>
    </location>
</feature>
<feature type="region of interest" description="Disordered" evidence="1">
    <location>
        <begin position="2183"/>
        <end position="2473"/>
    </location>
</feature>
<organism evidence="3 4">
    <name type="scientific">Durusdinium trenchii</name>
    <dbReference type="NCBI Taxonomy" id="1381693"/>
    <lineage>
        <taxon>Eukaryota</taxon>
        <taxon>Sar</taxon>
        <taxon>Alveolata</taxon>
        <taxon>Dinophyceae</taxon>
        <taxon>Suessiales</taxon>
        <taxon>Symbiodiniaceae</taxon>
        <taxon>Durusdinium</taxon>
    </lineage>
</organism>
<feature type="chain" id="PRO_5045194680" evidence="2">
    <location>
        <begin position="26"/>
        <end position="2473"/>
    </location>
</feature>
<dbReference type="EMBL" id="CAXAMM010040006">
    <property type="protein sequence ID" value="CAK9090459.1"/>
    <property type="molecule type" value="Genomic_DNA"/>
</dbReference>
<feature type="compositionally biased region" description="Low complexity" evidence="1">
    <location>
        <begin position="2183"/>
        <end position="2194"/>
    </location>
</feature>
<proteinExistence type="predicted"/>
<evidence type="ECO:0000256" key="1">
    <source>
        <dbReference type="SAM" id="MobiDB-lite"/>
    </source>
</evidence>
<gene>
    <name evidence="3" type="ORF">SCF082_LOCUS42664</name>
</gene>
<feature type="region of interest" description="Disordered" evidence="1">
    <location>
        <begin position="1139"/>
        <end position="1165"/>
    </location>
</feature>
<feature type="compositionally biased region" description="Acidic residues" evidence="1">
    <location>
        <begin position="2396"/>
        <end position="2410"/>
    </location>
</feature>
<dbReference type="Proteomes" id="UP001642464">
    <property type="component" value="Unassembled WGS sequence"/>
</dbReference>
<feature type="compositionally biased region" description="Polar residues" evidence="1">
    <location>
        <begin position="1802"/>
        <end position="1820"/>
    </location>
</feature>
<keyword evidence="4" id="KW-1185">Reference proteome</keyword>
<sequence length="2473" mass="270526">MQMTWWRFYPHVVGFLLPWLPGSSAVIQLVCSGISSGEPRRATFFFLTDESHGGQEITQRLRVRDTSGHVREQKVTNVINLDPPFEEGVHTIEEISSRLAQECGSITGNCRKLLDTSGSVKVTCYKTNAVEEVSRGTSFEGPQETHWAALGETDLTVTNWARFLNGGRFIRSIYAVPIDDFLPGWLGISAIGDLGGTALAGCATAQPTTRRLAGRGGPNRNVPPAPVVVMMPCSIDLSRWWWFQVAPAGSGVSCTSSLPANVAHSDYKGSNVQSFCLNVPDGFVCPVGCDAGRVPVGEIRCEDGAWTSGSQRLKCRQLKQVCVAALHPTDVCQSNGQCSSPSNIRGIIPDGFSTCDLFNRFGKKCGAVCTGPGEVAMGQAHCRNGVTTGELGFRGQWFVQGASQPTVGRNSGQIRRMQSSDFCRSGVDSFFPTPQIQSIQKRNAKSLRITAELQWQQDERSPVQRFKFKEDSNLLTCTVDTSLLPRTRNTQLDTADDADSDRRLEGARRLVATETVTVVGDCCTTDGTDLPAPVELLAGAENQHGTSFSSPVSSTCAPLVLANAEKYEIPASCAALEVGTSCEVSCNSQIYITNSLGVYECVNGMGEQPVGQLPDCVLKSRPSEVDDSTAVSIAIPKGTIVFGIHYQPITVYVLGGDFGTLFELYQHETCLCGRQNAGVPAARKASGKHPCFDCNQHGHWAGDKECPKPGAGLGRKGPPAAAKAKTRQVRVTEAFQAEHVVVPEPLAPSPSSTSTPLENPGSPHEVNMVLHGSSTMPLGQAFEQSLANALNSTLVSTAAQDLPNEKHHVGALDSACNRSCAGPTWLQSYVSQLESAPPYRSFVLYFTMSPNRSDSSSATEVWPSAPRDARCLTSHCHFIDAFSDYQSDYLQNDLKYQFMMISPPTSTFLSDMAALEAAPLEPLTPSLVKIFKEVNTKGIVPYRWNRFILRLVDRRNWHARSLLIQFASRAHLRYLPFPYPSVCSVEQWLLQAQSMINMKTMSRRHHFIALETGGYTVEHLLELGRLRDRCGWKMAFVEDSLLAGFLAARSQKGQREKLRAAALEETKQKIAKESAEMDREIMARQLLGPRGGLPTLRSDLVKLALLLNLTPGPKETVAQLQGRIRPLVDILKNKNPPLHSTPLEVPRADPLHRVTPTSSSWSAVSGMEAPKAAMERKQEGCPMPSELHQMEVRVQEMMKAQDARFQAMLGQVLQAVSGNHISERCGHGPDQGRPVKNFDDLVDTVDGNFKIHGKVKKGISQMISQAWHQHRRDQIALSVGLKEIKEVFMATWNMEMRDAMNETFAVELRMPTFLTEVYTDTEPVAQATRRHGLVAGESLTLGTGWDFRLPDHCKAALAWMKRVKPYVVVLAFPCGAWSQLLALNASVDLDRLRSEAFELVFFAIEVARLQLRGGRHYLMENPRSSMAWKLEIMEDFVQSTGALEVVVDMCRFGLRAPDGELHKKATKLVTSMQALVSAFLDKRCLGDHRHTPVIGGKKISTAAGHYTKDFADAVVDACMQQYDFENAYIFKGYNHESEAFTVEHEVMAVGDDGDLDSEASFEVSKDDEQKPISAAAKPTLSKLVAIRETARLSMIRLHYSRGLRQAELSRSRATTGEDLPQPGDLVFFWRAQKYQSRKDVGAGTRRRLMLRRWHGPGLLVATEGRHGTDLAANCFVSFCGQLTKCPLEHVRKASSLESIAAGSWEAAIDEVINAAKNEARAREHDDGSDEPEPDGPLRPSTPEQFAGQLQPSEIVAALQPPSSAAPSLVGRTAPPSLLETAGEGTETPGTAAPGTPVPSLILQASQSRLTSPMASSTMSRTLERARALDEEVAERAERGVKRPAEGPPLEAEEHGARPAFEALELTHEELQKISDGADVHPLLKLQAMIDLDRDLGNTMSEPDHGTWDGRWSLICQRDWDTLQRLGAQLPSGAPHDVLALQTARKEYVWSKMSPNQKQLWGEAAAGTAVGELPNQHALIPVPAEVLVTEPPDLQWLFTTCTAIGATGSWSDPRFAQCRAWGDPHFIRSWRPNQKRFDYQGSGVVRYASSGQCGGQFELQAFQCQYKSGRNAVMIGLALRVDGETVYIADTSVTSSGAVQVSPSSIENDRTGINLQSRPVQGSDGCIFLNVNRKSFGGNGIWEYFHNIKLSVLNEVLRDRCQPYFEGLYTQLLEIALEVRGSAAPSEGGAAPSGEVRPGGPPPPGPTADSAGGGGARGDPVTAKAAPGQTGVKKEEEGESSEAGGRKKGKRPLQAKPVTPEAVDGEGATSASSRPDIEVEEEENPVPKGKRLPPLPRQRRGGYDEEDAARHRKRRGGSRRRRRDRSDSQELHPKAAPSTRRPRTPSRSPPSVHTPEEDQSSSPGDTRDPNERFKGTSLEVATPPPCEETPHTLPAAEESEEEVELPEEEAQLEAPEPDSPPEKGKGKGRGKGSKGKKGKKSKPKKKNRGIKKTWRNIEFYANKRRDPTWRRSAQ</sequence>
<evidence type="ECO:0000313" key="3">
    <source>
        <dbReference type="EMBL" id="CAK9090459.1"/>
    </source>
</evidence>
<feature type="compositionally biased region" description="Basic residues" evidence="1">
    <location>
        <begin position="2425"/>
        <end position="2453"/>
    </location>
</feature>
<feature type="compositionally biased region" description="Basic and acidic residues" evidence="1">
    <location>
        <begin position="2460"/>
        <end position="2473"/>
    </location>
</feature>
<feature type="region of interest" description="Disordered" evidence="1">
    <location>
        <begin position="1760"/>
        <end position="1854"/>
    </location>
</feature>
<comment type="caution">
    <text evidence="3">The sequence shown here is derived from an EMBL/GenBank/DDBJ whole genome shotgun (WGS) entry which is preliminary data.</text>
</comment>
<feature type="compositionally biased region" description="Basic residues" evidence="1">
    <location>
        <begin position="2309"/>
        <end position="2322"/>
    </location>
</feature>
<feature type="region of interest" description="Disordered" evidence="1">
    <location>
        <begin position="1718"/>
        <end position="1744"/>
    </location>
</feature>
<feature type="compositionally biased region" description="Basic and acidic residues" evidence="1">
    <location>
        <begin position="1821"/>
        <end position="1844"/>
    </location>
</feature>
<feature type="compositionally biased region" description="Basic and acidic residues" evidence="1">
    <location>
        <begin position="2364"/>
        <end position="2373"/>
    </location>
</feature>
<accession>A0ABP0QR06</accession>
<keyword evidence="2" id="KW-0732">Signal</keyword>
<feature type="compositionally biased region" description="Basic and acidic residues" evidence="1">
    <location>
        <begin position="2323"/>
        <end position="2332"/>
    </location>
</feature>
<evidence type="ECO:0000313" key="4">
    <source>
        <dbReference type="Proteomes" id="UP001642464"/>
    </source>
</evidence>
<reference evidence="3 4" key="1">
    <citation type="submission" date="2024-02" db="EMBL/GenBank/DDBJ databases">
        <authorList>
            <person name="Chen Y."/>
            <person name="Shah S."/>
            <person name="Dougan E. K."/>
            <person name="Thang M."/>
            <person name="Chan C."/>
        </authorList>
    </citation>
    <scope>NUCLEOTIDE SEQUENCE [LARGE SCALE GENOMIC DNA]</scope>
</reference>
<protein>
    <submittedName>
        <fullName evidence="3">Chloroplastic</fullName>
    </submittedName>
</protein>
<feature type="compositionally biased region" description="Low complexity" evidence="1">
    <location>
        <begin position="1779"/>
        <end position="1794"/>
    </location>
</feature>
<evidence type="ECO:0000256" key="2">
    <source>
        <dbReference type="SAM" id="SignalP"/>
    </source>
</evidence>
<name>A0ABP0QR06_9DINO</name>